<accession>A0A9W6MC64</accession>
<feature type="compositionally biased region" description="Low complexity" evidence="1">
    <location>
        <begin position="1"/>
        <end position="14"/>
    </location>
</feature>
<comment type="caution">
    <text evidence="3">The sequence shown here is derived from an EMBL/GenBank/DDBJ whole genome shotgun (WGS) entry which is preliminary data.</text>
</comment>
<feature type="transmembrane region" description="Helical" evidence="2">
    <location>
        <begin position="110"/>
        <end position="133"/>
    </location>
</feature>
<evidence type="ECO:0000256" key="1">
    <source>
        <dbReference type="SAM" id="MobiDB-lite"/>
    </source>
</evidence>
<evidence type="ECO:0000313" key="4">
    <source>
        <dbReference type="Proteomes" id="UP001143474"/>
    </source>
</evidence>
<keyword evidence="2" id="KW-0812">Transmembrane</keyword>
<evidence type="ECO:0000256" key="2">
    <source>
        <dbReference type="SAM" id="Phobius"/>
    </source>
</evidence>
<reference evidence="3" key="1">
    <citation type="journal article" date="2014" name="Int. J. Syst. Evol. Microbiol.">
        <title>Complete genome sequence of Corynebacterium casei LMG S-19264T (=DSM 44701T), isolated from a smear-ripened cheese.</title>
        <authorList>
            <consortium name="US DOE Joint Genome Institute (JGI-PGF)"/>
            <person name="Walter F."/>
            <person name="Albersmeier A."/>
            <person name="Kalinowski J."/>
            <person name="Ruckert C."/>
        </authorList>
    </citation>
    <scope>NUCLEOTIDE SEQUENCE</scope>
    <source>
        <strain evidence="3">VKM Ac-2007</strain>
    </source>
</reference>
<feature type="compositionally biased region" description="Pro residues" evidence="1">
    <location>
        <begin position="15"/>
        <end position="34"/>
    </location>
</feature>
<keyword evidence="2" id="KW-1133">Transmembrane helix</keyword>
<reference evidence="3" key="2">
    <citation type="submission" date="2023-01" db="EMBL/GenBank/DDBJ databases">
        <authorList>
            <person name="Sun Q."/>
            <person name="Evtushenko L."/>
        </authorList>
    </citation>
    <scope>NUCLEOTIDE SEQUENCE</scope>
    <source>
        <strain evidence="3">VKM Ac-2007</strain>
    </source>
</reference>
<dbReference type="AlphaFoldDB" id="A0A9W6MC64"/>
<dbReference type="Proteomes" id="UP001143474">
    <property type="component" value="Unassembled WGS sequence"/>
</dbReference>
<protein>
    <recommendedName>
        <fullName evidence="5">DUF4190 domain-containing protein</fullName>
    </recommendedName>
</protein>
<evidence type="ECO:0000313" key="3">
    <source>
        <dbReference type="EMBL" id="GLK08757.1"/>
    </source>
</evidence>
<keyword evidence="2" id="KW-0472">Membrane</keyword>
<sequence length="166" mass="17287">MNDQYGQYGQYGPPQGRPPQPHTMPPQYGPPPGQPFHGRQTQQMPGPYSYHQPAPPMPAPRNGLGLAALICGGIGCLFGFVAIGFVIAGPLAIVAIALGITGMSRARKGVATNGGVATIGMILGIFAATASIWGAQHVFTAVNDTQRRIDCIASADTEDEMLACAK</sequence>
<name>A0A9W6MC64_9ACTN</name>
<feature type="transmembrane region" description="Helical" evidence="2">
    <location>
        <begin position="65"/>
        <end position="98"/>
    </location>
</feature>
<dbReference type="EMBL" id="BSEV01000003">
    <property type="protein sequence ID" value="GLK08757.1"/>
    <property type="molecule type" value="Genomic_DNA"/>
</dbReference>
<dbReference type="RefSeq" id="WP_271217244.1">
    <property type="nucleotide sequence ID" value="NZ_BAAAVD010000003.1"/>
</dbReference>
<keyword evidence="4" id="KW-1185">Reference proteome</keyword>
<organism evidence="3 4">
    <name type="scientific">Streptosporangium carneum</name>
    <dbReference type="NCBI Taxonomy" id="47481"/>
    <lineage>
        <taxon>Bacteria</taxon>
        <taxon>Bacillati</taxon>
        <taxon>Actinomycetota</taxon>
        <taxon>Actinomycetes</taxon>
        <taxon>Streptosporangiales</taxon>
        <taxon>Streptosporangiaceae</taxon>
        <taxon>Streptosporangium</taxon>
    </lineage>
</organism>
<evidence type="ECO:0008006" key="5">
    <source>
        <dbReference type="Google" id="ProtNLM"/>
    </source>
</evidence>
<gene>
    <name evidence="3" type="ORF">GCM10017600_21620</name>
</gene>
<feature type="region of interest" description="Disordered" evidence="1">
    <location>
        <begin position="1"/>
        <end position="55"/>
    </location>
</feature>
<proteinExistence type="predicted"/>